<evidence type="ECO:0000259" key="1">
    <source>
        <dbReference type="Pfam" id="PF00111"/>
    </source>
</evidence>
<dbReference type="CDD" id="cd00207">
    <property type="entry name" value="fer2"/>
    <property type="match status" value="1"/>
</dbReference>
<dbReference type="InterPro" id="IPR012675">
    <property type="entry name" value="Beta-grasp_dom_sf"/>
</dbReference>
<sequence>MLTHEGAAAITELLATLTMEFPEKADRFLLRAFAYRRNVILEVLEENGIEVFKSCEEGICGSCVSGVLEGEPEHRDNCLTAADRAAGNQMAPVCRARSRNVW</sequence>
<dbReference type="Pfam" id="PF00111">
    <property type="entry name" value="Fer2"/>
    <property type="match status" value="1"/>
</dbReference>
<dbReference type="InterPro" id="IPR036010">
    <property type="entry name" value="2Fe-2S_ferredoxin-like_sf"/>
</dbReference>
<dbReference type="GO" id="GO:0051537">
    <property type="term" value="F:2 iron, 2 sulfur cluster binding"/>
    <property type="evidence" value="ECO:0007669"/>
    <property type="project" value="InterPro"/>
</dbReference>
<gene>
    <name evidence="2" type="ORF">WSS_A07044</name>
</gene>
<dbReference type="Proteomes" id="UP000005951">
    <property type="component" value="Unassembled WGS sequence"/>
</dbReference>
<evidence type="ECO:0000313" key="2">
    <source>
        <dbReference type="EMBL" id="EKT83397.1"/>
    </source>
</evidence>
<name>K8XYK6_RHOOP</name>
<accession>K8XYK6</accession>
<dbReference type="EMBL" id="AJYC02000019">
    <property type="protein sequence ID" value="EKT83397.1"/>
    <property type="molecule type" value="Genomic_DNA"/>
</dbReference>
<protein>
    <submittedName>
        <fullName evidence="2">Ferredoxin reductase</fullName>
    </submittedName>
</protein>
<reference evidence="2 3" key="1">
    <citation type="journal article" date="2013" name="Genome Announc.">
        <title>Draft Genome Sequence of Rhodococcus opacus Strain M213 Shows a Diverse Catabolic Potential.</title>
        <authorList>
            <person name="Pathak A."/>
            <person name="Green S.J."/>
            <person name="Ogram A."/>
            <person name="Chauhan A."/>
        </authorList>
    </citation>
    <scope>NUCLEOTIDE SEQUENCE [LARGE SCALE GENOMIC DNA]</scope>
    <source>
        <strain evidence="2 3">M213</strain>
    </source>
</reference>
<feature type="domain" description="2Fe-2S ferredoxin-type" evidence="1">
    <location>
        <begin position="38"/>
        <end position="97"/>
    </location>
</feature>
<comment type="caution">
    <text evidence="2">The sequence shown here is derived from an EMBL/GenBank/DDBJ whole genome shotgun (WGS) entry which is preliminary data.</text>
</comment>
<proteinExistence type="predicted"/>
<dbReference type="PROSITE" id="PS00197">
    <property type="entry name" value="2FE2S_FER_1"/>
    <property type="match status" value="1"/>
</dbReference>
<dbReference type="InterPro" id="IPR006058">
    <property type="entry name" value="2Fe2S_fd_BS"/>
</dbReference>
<dbReference type="InterPro" id="IPR001041">
    <property type="entry name" value="2Fe-2S_ferredoxin-type"/>
</dbReference>
<dbReference type="Gene3D" id="3.10.20.30">
    <property type="match status" value="1"/>
</dbReference>
<dbReference type="AlphaFoldDB" id="K8XYK6"/>
<dbReference type="SUPFAM" id="SSF54292">
    <property type="entry name" value="2Fe-2S ferredoxin-like"/>
    <property type="match status" value="1"/>
</dbReference>
<organism evidence="2 3">
    <name type="scientific">Rhodococcus opacus M213</name>
    <dbReference type="NCBI Taxonomy" id="1129896"/>
    <lineage>
        <taxon>Bacteria</taxon>
        <taxon>Bacillati</taxon>
        <taxon>Actinomycetota</taxon>
        <taxon>Actinomycetes</taxon>
        <taxon>Mycobacteriales</taxon>
        <taxon>Nocardiaceae</taxon>
        <taxon>Rhodococcus</taxon>
    </lineage>
</organism>
<evidence type="ECO:0000313" key="3">
    <source>
        <dbReference type="Proteomes" id="UP000005951"/>
    </source>
</evidence>